<dbReference type="eggNOG" id="COG1999">
    <property type="taxonomic scope" value="Bacteria"/>
</dbReference>
<dbReference type="GO" id="GO:0046872">
    <property type="term" value="F:metal ion binding"/>
    <property type="evidence" value="ECO:0007669"/>
    <property type="project" value="UniProtKB-KW"/>
</dbReference>
<dbReference type="SUPFAM" id="SSF52833">
    <property type="entry name" value="Thioredoxin-like"/>
    <property type="match status" value="1"/>
</dbReference>
<feature type="disulfide bond" description="Redox-active" evidence="4">
    <location>
        <begin position="112"/>
        <end position="116"/>
    </location>
</feature>
<organism evidence="6 7">
    <name type="scientific">Candidatus Protofrankia datiscae</name>
    <dbReference type="NCBI Taxonomy" id="2716812"/>
    <lineage>
        <taxon>Bacteria</taxon>
        <taxon>Bacillati</taxon>
        <taxon>Actinomycetota</taxon>
        <taxon>Actinomycetes</taxon>
        <taxon>Frankiales</taxon>
        <taxon>Frankiaceae</taxon>
        <taxon>Protofrankia</taxon>
    </lineage>
</organism>
<accession>F8B3R2</accession>
<protein>
    <submittedName>
        <fullName evidence="6">Electron transport protein SCO1/SenC</fullName>
    </submittedName>
</protein>
<evidence type="ECO:0000256" key="3">
    <source>
        <dbReference type="PIRSR" id="PIRSR603782-1"/>
    </source>
</evidence>
<name>F8B3R2_9ACTN</name>
<evidence type="ECO:0000256" key="1">
    <source>
        <dbReference type="ARBA" id="ARBA00010996"/>
    </source>
</evidence>
<dbReference type="InterPro" id="IPR013766">
    <property type="entry name" value="Thioredoxin_domain"/>
</dbReference>
<comment type="similarity">
    <text evidence="1">Belongs to the SCO1/2 family.</text>
</comment>
<dbReference type="Gene3D" id="3.40.30.10">
    <property type="entry name" value="Glutaredoxin"/>
    <property type="match status" value="1"/>
</dbReference>
<evidence type="ECO:0000313" key="6">
    <source>
        <dbReference type="EMBL" id="AEH09007.1"/>
    </source>
</evidence>
<dbReference type="PANTHER" id="PTHR12151">
    <property type="entry name" value="ELECTRON TRANSPORT PROTIN SCO1/SENC FAMILY MEMBER"/>
    <property type="match status" value="1"/>
</dbReference>
<dbReference type="KEGG" id="fsy:FsymDg_1547"/>
<dbReference type="PANTHER" id="PTHR12151:SF25">
    <property type="entry name" value="LINALOOL DEHYDRATASE_ISOMERASE DOMAIN-CONTAINING PROTEIN"/>
    <property type="match status" value="1"/>
</dbReference>
<dbReference type="CDD" id="cd02968">
    <property type="entry name" value="SCO"/>
    <property type="match status" value="1"/>
</dbReference>
<keyword evidence="7" id="KW-1185">Reference proteome</keyword>
<keyword evidence="4" id="KW-1015">Disulfide bond</keyword>
<keyword evidence="3" id="KW-0479">Metal-binding</keyword>
<dbReference type="RefSeq" id="WP_013872971.1">
    <property type="nucleotide sequence ID" value="NC_015656.1"/>
</dbReference>
<dbReference type="STRING" id="656024.FsymDg_1547"/>
<keyword evidence="2 3" id="KW-0186">Copper</keyword>
<feature type="binding site" evidence="3">
    <location>
        <position position="116"/>
    </location>
    <ligand>
        <name>Cu cation</name>
        <dbReference type="ChEBI" id="CHEBI:23378"/>
    </ligand>
</feature>
<dbReference type="EMBL" id="CP002801">
    <property type="protein sequence ID" value="AEH09007.1"/>
    <property type="molecule type" value="Genomic_DNA"/>
</dbReference>
<reference evidence="6 7" key="1">
    <citation type="submission" date="2011-05" db="EMBL/GenBank/DDBJ databases">
        <title>Complete sequence of chromosome of Frankia symbiont of Datisca glomerata.</title>
        <authorList>
            <consortium name="US DOE Joint Genome Institute"/>
            <person name="Lucas S."/>
            <person name="Han J."/>
            <person name="Lapidus A."/>
            <person name="Cheng J.-F."/>
            <person name="Goodwin L."/>
            <person name="Pitluck S."/>
            <person name="Peters L."/>
            <person name="Mikhailova N."/>
            <person name="Chertkov O."/>
            <person name="Teshima H."/>
            <person name="Han C."/>
            <person name="Tapia R."/>
            <person name="Land M."/>
            <person name="Hauser L."/>
            <person name="Kyrpides N."/>
            <person name="Ivanova N."/>
            <person name="Pagani I."/>
            <person name="Berry A."/>
            <person name="Pawlowski K."/>
            <person name="Persson T."/>
            <person name="Vanden Heuvel B."/>
            <person name="Benson D."/>
            <person name="Woyke T."/>
        </authorList>
    </citation>
    <scope>NUCLEOTIDE SEQUENCE [LARGE SCALE GENOMIC DNA]</scope>
    <source>
        <strain evidence="7">4085684</strain>
    </source>
</reference>
<feature type="domain" description="Thioredoxin" evidence="5">
    <location>
        <begin position="73"/>
        <end position="237"/>
    </location>
</feature>
<feature type="binding site" evidence="3">
    <location>
        <position position="202"/>
    </location>
    <ligand>
        <name>Cu cation</name>
        <dbReference type="ChEBI" id="CHEBI:23378"/>
    </ligand>
</feature>
<dbReference type="Proteomes" id="UP000001549">
    <property type="component" value="Chromosome"/>
</dbReference>
<feature type="binding site" evidence="3">
    <location>
        <position position="112"/>
    </location>
    <ligand>
        <name>Cu cation</name>
        <dbReference type="ChEBI" id="CHEBI:23378"/>
    </ligand>
</feature>
<proteinExistence type="inferred from homology"/>
<gene>
    <name evidence="6" type="ordered locus">FsymDg_1547</name>
</gene>
<evidence type="ECO:0000256" key="4">
    <source>
        <dbReference type="PIRSR" id="PIRSR603782-2"/>
    </source>
</evidence>
<dbReference type="InterPro" id="IPR003782">
    <property type="entry name" value="SCO1/SenC"/>
</dbReference>
<dbReference type="PROSITE" id="PS51352">
    <property type="entry name" value="THIOREDOXIN_2"/>
    <property type="match status" value="1"/>
</dbReference>
<evidence type="ECO:0000256" key="2">
    <source>
        <dbReference type="ARBA" id="ARBA00023008"/>
    </source>
</evidence>
<evidence type="ECO:0000259" key="5">
    <source>
        <dbReference type="PROSITE" id="PS51352"/>
    </source>
</evidence>
<dbReference type="InterPro" id="IPR036249">
    <property type="entry name" value="Thioredoxin-like_sf"/>
</dbReference>
<dbReference type="HOGENOM" id="CLU_050131_3_2_11"/>
<dbReference type="Pfam" id="PF02630">
    <property type="entry name" value="SCO1-SenC"/>
    <property type="match status" value="1"/>
</dbReference>
<dbReference type="AlphaFoldDB" id="F8B3R2"/>
<evidence type="ECO:0000313" key="7">
    <source>
        <dbReference type="Proteomes" id="UP000001549"/>
    </source>
</evidence>
<sequence precursor="true">MNSHRFRSRTRRSRTRRLRALRSRTLAAAFLAGILLAVLVTGCGSSGTSGQRGNGLVHLDDLPGAAGVRGVALQQPLGKPDIRLTGTDGRPYDFRAATASRLTLLFFGYTHCPDICPTTMADIAAALSTLPPADRAQVSVVFVTSDPQRDTPAALGSWLAQFDPSFVGLTGPFETVAGYAEQLGVTLERPQRQPDGSVTVSHGTQVTAFSPNGTARVAYLAGTKVADYVHDIPLLIAGRT</sequence>